<organism evidence="3 4">
    <name type="scientific">Lichtheimia ornata</name>
    <dbReference type="NCBI Taxonomy" id="688661"/>
    <lineage>
        <taxon>Eukaryota</taxon>
        <taxon>Fungi</taxon>
        <taxon>Fungi incertae sedis</taxon>
        <taxon>Mucoromycota</taxon>
        <taxon>Mucoromycotina</taxon>
        <taxon>Mucoromycetes</taxon>
        <taxon>Mucorales</taxon>
        <taxon>Lichtheimiaceae</taxon>
        <taxon>Lichtheimia</taxon>
    </lineage>
</organism>
<feature type="region of interest" description="Disordered" evidence="1">
    <location>
        <begin position="23"/>
        <end position="54"/>
    </location>
</feature>
<feature type="signal peptide" evidence="2">
    <location>
        <begin position="1"/>
        <end position="20"/>
    </location>
</feature>
<dbReference type="AlphaFoldDB" id="A0AAD7XQG1"/>
<evidence type="ECO:0000256" key="1">
    <source>
        <dbReference type="SAM" id="MobiDB-lite"/>
    </source>
</evidence>
<dbReference type="Proteomes" id="UP001234581">
    <property type="component" value="Unassembled WGS sequence"/>
</dbReference>
<proteinExistence type="predicted"/>
<sequence length="93" mass="9976">MNIKLSLFITLIIPALTVLAAAPSQQPDPQGDGHQASGLDGVQASPGNGQTLSPEEMKEQCFGYCQVADEELLYACLGSCKFNMERCNKPECN</sequence>
<dbReference type="EMBL" id="JARTCD010000091">
    <property type="protein sequence ID" value="KAJ8652879.1"/>
    <property type="molecule type" value="Genomic_DNA"/>
</dbReference>
<accession>A0AAD7XQG1</accession>
<evidence type="ECO:0000256" key="2">
    <source>
        <dbReference type="SAM" id="SignalP"/>
    </source>
</evidence>
<comment type="caution">
    <text evidence="3">The sequence shown here is derived from an EMBL/GenBank/DDBJ whole genome shotgun (WGS) entry which is preliminary data.</text>
</comment>
<dbReference type="GeneID" id="83218880"/>
<feature type="chain" id="PRO_5042063838" evidence="2">
    <location>
        <begin position="21"/>
        <end position="93"/>
    </location>
</feature>
<evidence type="ECO:0000313" key="4">
    <source>
        <dbReference type="Proteomes" id="UP001234581"/>
    </source>
</evidence>
<evidence type="ECO:0000313" key="3">
    <source>
        <dbReference type="EMBL" id="KAJ8652879.1"/>
    </source>
</evidence>
<keyword evidence="4" id="KW-1185">Reference proteome</keyword>
<protein>
    <submittedName>
        <fullName evidence="3">Uncharacterized protein</fullName>
    </submittedName>
</protein>
<keyword evidence="2" id="KW-0732">Signal</keyword>
<dbReference type="RefSeq" id="XP_058337793.1">
    <property type="nucleotide sequence ID" value="XM_058491446.1"/>
</dbReference>
<name>A0AAD7XQG1_9FUNG</name>
<gene>
    <name evidence="3" type="ORF">O0I10_011479</name>
</gene>
<reference evidence="3 4" key="1">
    <citation type="submission" date="2023-03" db="EMBL/GenBank/DDBJ databases">
        <title>Genome sequence of Lichtheimia ornata CBS 291.66.</title>
        <authorList>
            <person name="Mohabir J.T."/>
            <person name="Shea T.P."/>
            <person name="Kurbessoian T."/>
            <person name="Berby B."/>
            <person name="Fontaine J."/>
            <person name="Livny J."/>
            <person name="Gnirke A."/>
            <person name="Stajich J.E."/>
            <person name="Cuomo C.A."/>
        </authorList>
    </citation>
    <scope>NUCLEOTIDE SEQUENCE [LARGE SCALE GENOMIC DNA]</scope>
    <source>
        <strain evidence="3">CBS 291.66</strain>
    </source>
</reference>